<proteinExistence type="predicted"/>
<name>B1T700_9BURK</name>
<organism evidence="1 2">
    <name type="scientific">Burkholderia ambifaria MEX-5</name>
    <dbReference type="NCBI Taxonomy" id="396597"/>
    <lineage>
        <taxon>Bacteria</taxon>
        <taxon>Pseudomonadati</taxon>
        <taxon>Pseudomonadota</taxon>
        <taxon>Betaproteobacteria</taxon>
        <taxon>Burkholderiales</taxon>
        <taxon>Burkholderiaceae</taxon>
        <taxon>Burkholderia</taxon>
        <taxon>Burkholderia cepacia complex</taxon>
    </lineage>
</organism>
<sequence>MRSVFVRACEPILDLQLRDSLEFAHVMRDKHQPPRTRLLRAVRRDIGNPSPT</sequence>
<comment type="caution">
    <text evidence="1">The sequence shown here is derived from an EMBL/GenBank/DDBJ whole genome shotgun (WGS) entry which is preliminary data.</text>
</comment>
<protein>
    <submittedName>
        <fullName evidence="1">Uncharacterized protein</fullName>
    </submittedName>
</protein>
<accession>B1T700</accession>
<dbReference type="Proteomes" id="UP000004814">
    <property type="component" value="Unassembled WGS sequence"/>
</dbReference>
<evidence type="ECO:0000313" key="2">
    <source>
        <dbReference type="Proteomes" id="UP000004814"/>
    </source>
</evidence>
<dbReference type="AlphaFoldDB" id="B1T700"/>
<gene>
    <name evidence="1" type="ORF">BamMEX5DRAFT_3577</name>
</gene>
<reference evidence="1 2" key="1">
    <citation type="submission" date="2008-03" db="EMBL/GenBank/DDBJ databases">
        <title>Sequencing of the draft genome and assembly of Burkholderia ambifaria MEX-5.</title>
        <authorList>
            <consortium name="US DOE Joint Genome Institute (JGI-PGF)"/>
            <person name="Copeland A."/>
            <person name="Lucas S."/>
            <person name="Lapidus A."/>
            <person name="Glavina del Rio T."/>
            <person name="Dalin E."/>
            <person name="Tice H."/>
            <person name="Bruce D."/>
            <person name="Goodwin L."/>
            <person name="Pitluck S."/>
            <person name="Larimer F."/>
            <person name="Land M.L."/>
            <person name="Hauser L."/>
            <person name="Tiedje J."/>
            <person name="Richardson P."/>
        </authorList>
    </citation>
    <scope>NUCLEOTIDE SEQUENCE [LARGE SCALE GENOMIC DNA]</scope>
    <source>
        <strain evidence="1 2">MEX-5</strain>
    </source>
</reference>
<dbReference type="EMBL" id="ABLK01000115">
    <property type="protein sequence ID" value="EDT40655.1"/>
    <property type="molecule type" value="Genomic_DNA"/>
</dbReference>
<evidence type="ECO:0000313" key="1">
    <source>
        <dbReference type="EMBL" id="EDT40655.1"/>
    </source>
</evidence>